<feature type="signal peptide" evidence="1">
    <location>
        <begin position="1"/>
        <end position="18"/>
    </location>
</feature>
<gene>
    <name evidence="3" type="ORF">GCM10022388_13960</name>
</gene>
<protein>
    <recommendedName>
        <fullName evidence="2">TonB C-terminal domain-containing protein</fullName>
    </recommendedName>
</protein>
<dbReference type="EMBL" id="BAABCS010000015">
    <property type="protein sequence ID" value="GAA4049288.1"/>
    <property type="molecule type" value="Genomic_DNA"/>
</dbReference>
<dbReference type="InterPro" id="IPR037682">
    <property type="entry name" value="TonB_C"/>
</dbReference>
<evidence type="ECO:0000256" key="1">
    <source>
        <dbReference type="SAM" id="SignalP"/>
    </source>
</evidence>
<dbReference type="Proteomes" id="UP001500426">
    <property type="component" value="Unassembled WGS sequence"/>
</dbReference>
<comment type="caution">
    <text evidence="3">The sequence shown here is derived from an EMBL/GenBank/DDBJ whole genome shotgun (WGS) entry which is preliminary data.</text>
</comment>
<organism evidence="3 4">
    <name type="scientific">Flavobacterium chungnamense</name>
    <dbReference type="NCBI Taxonomy" id="706182"/>
    <lineage>
        <taxon>Bacteria</taxon>
        <taxon>Pseudomonadati</taxon>
        <taxon>Bacteroidota</taxon>
        <taxon>Flavobacteriia</taxon>
        <taxon>Flavobacteriales</taxon>
        <taxon>Flavobacteriaceae</taxon>
        <taxon>Flavobacterium</taxon>
    </lineage>
</organism>
<feature type="domain" description="TonB C-terminal" evidence="2">
    <location>
        <begin position="174"/>
        <end position="237"/>
    </location>
</feature>
<dbReference type="InterPro" id="IPR051045">
    <property type="entry name" value="TonB-dependent_transducer"/>
</dbReference>
<feature type="domain" description="TonB C-terminal" evidence="2">
    <location>
        <begin position="60"/>
        <end position="123"/>
    </location>
</feature>
<sequence>MKWIVLFLLFSSSLFSQIGGEDEVYLNGDRIEAKFNGGGLDKFYDYINANFNFSKVSKPGRMVTAFTVNELGEIKNIKVVQFVDVETATEIVRVLRSAPKWDPATRGGKSISVEIKFPLDFKLSNRTEQTDTNKVDKPLNEFPSDSINNKTQGGMSKFYNFLKKNYNTPDVPNLKGQVIVGFTINEDGTLSDFKIVKDLKHGTAEELIRVLKLTSGKWTPAKKDGKNVKSTFTLPINISTPPE</sequence>
<dbReference type="SUPFAM" id="SSF74653">
    <property type="entry name" value="TolA/TonB C-terminal domain"/>
    <property type="match status" value="2"/>
</dbReference>
<keyword evidence="4" id="KW-1185">Reference proteome</keyword>
<evidence type="ECO:0000313" key="4">
    <source>
        <dbReference type="Proteomes" id="UP001500426"/>
    </source>
</evidence>
<dbReference type="RefSeq" id="WP_345092708.1">
    <property type="nucleotide sequence ID" value="NZ_BAABCS010000015.1"/>
</dbReference>
<dbReference type="PANTHER" id="PTHR33446:SF2">
    <property type="entry name" value="PROTEIN TONB"/>
    <property type="match status" value="1"/>
</dbReference>
<dbReference type="PANTHER" id="PTHR33446">
    <property type="entry name" value="PROTEIN TONB-RELATED"/>
    <property type="match status" value="1"/>
</dbReference>
<keyword evidence="1" id="KW-0732">Signal</keyword>
<proteinExistence type="predicted"/>
<evidence type="ECO:0000313" key="3">
    <source>
        <dbReference type="EMBL" id="GAA4049288.1"/>
    </source>
</evidence>
<accession>A0ABP7URW3</accession>
<feature type="chain" id="PRO_5046178626" description="TonB C-terminal domain-containing protein" evidence="1">
    <location>
        <begin position="19"/>
        <end position="243"/>
    </location>
</feature>
<dbReference type="Gene3D" id="3.30.1150.10">
    <property type="match status" value="2"/>
</dbReference>
<dbReference type="Pfam" id="PF03544">
    <property type="entry name" value="TonB_C"/>
    <property type="match status" value="2"/>
</dbReference>
<name>A0ABP7URW3_9FLAO</name>
<reference evidence="4" key="1">
    <citation type="journal article" date="2019" name="Int. J. Syst. Evol. Microbiol.">
        <title>The Global Catalogue of Microorganisms (GCM) 10K type strain sequencing project: providing services to taxonomists for standard genome sequencing and annotation.</title>
        <authorList>
            <consortium name="The Broad Institute Genomics Platform"/>
            <consortium name="The Broad Institute Genome Sequencing Center for Infectious Disease"/>
            <person name="Wu L."/>
            <person name="Ma J."/>
        </authorList>
    </citation>
    <scope>NUCLEOTIDE SEQUENCE [LARGE SCALE GENOMIC DNA]</scope>
    <source>
        <strain evidence="4">JCM 17068</strain>
    </source>
</reference>
<evidence type="ECO:0000259" key="2">
    <source>
        <dbReference type="Pfam" id="PF03544"/>
    </source>
</evidence>